<feature type="region of interest" description="Disordered" evidence="1">
    <location>
        <begin position="1"/>
        <end position="28"/>
    </location>
</feature>
<evidence type="ECO:0008006" key="5">
    <source>
        <dbReference type="Google" id="ProtNLM"/>
    </source>
</evidence>
<keyword evidence="4" id="KW-1185">Reference proteome</keyword>
<reference evidence="3" key="1">
    <citation type="journal article" date="2021" name="Sci. Rep.">
        <title>Diploid genomic architecture of Nitzschia inconspicua, an elite biomass production diatom.</title>
        <authorList>
            <person name="Oliver A."/>
            <person name="Podell S."/>
            <person name="Pinowska A."/>
            <person name="Traller J.C."/>
            <person name="Smith S.R."/>
            <person name="McClure R."/>
            <person name="Beliaev A."/>
            <person name="Bohutskyi P."/>
            <person name="Hill E.A."/>
            <person name="Rabines A."/>
            <person name="Zheng H."/>
            <person name="Allen L.Z."/>
            <person name="Kuo A."/>
            <person name="Grigoriev I.V."/>
            <person name="Allen A.E."/>
            <person name="Hazlebeck D."/>
            <person name="Allen E.E."/>
        </authorList>
    </citation>
    <scope>NUCLEOTIDE SEQUENCE</scope>
    <source>
        <strain evidence="3">Hildebrandi</strain>
    </source>
</reference>
<feature type="compositionally biased region" description="Polar residues" evidence="1">
    <location>
        <begin position="7"/>
        <end position="28"/>
    </location>
</feature>
<evidence type="ECO:0000313" key="3">
    <source>
        <dbReference type="EMBL" id="KAG7347785.1"/>
    </source>
</evidence>
<evidence type="ECO:0000256" key="2">
    <source>
        <dbReference type="SAM" id="Phobius"/>
    </source>
</evidence>
<dbReference type="EMBL" id="JAGRRH010000020">
    <property type="protein sequence ID" value="KAG7347785.1"/>
    <property type="molecule type" value="Genomic_DNA"/>
</dbReference>
<feature type="compositionally biased region" description="Polar residues" evidence="1">
    <location>
        <begin position="41"/>
        <end position="51"/>
    </location>
</feature>
<dbReference type="OrthoDB" id="497840at2759"/>
<protein>
    <recommendedName>
        <fullName evidence="5">Endonuclease/exonuclease/phosphatase domain-containing protein</fullName>
    </recommendedName>
</protein>
<dbReference type="AlphaFoldDB" id="A0A9K3PHV1"/>
<sequence>MIRRRQQPTTTAAPSGSIHTNTNSSSTADLEKTVASNMYDTTYRGTTTSPPHHTAKESFSVISGDDNNDDYRSKKPSSLSLRKYAGRRQFFIVGGCFFLMLVVLQVVNHSSSSSMKSSSSSDGGASTFLGSSSDKTVQDQSVSFEKMIAAGRKLAVTTWNIAAINNNPFEYWITYKENPAYEALMINIEKFLEEPGDKDVPVKQVFTEEMFTKLDTRLTGVGWTSVRNYWEADFQNRKIVSGFLKDPLLGSKRLASMPDRITNTINVEGGDGQVYRPTVINMYAGDLSTLEKWWAAWEAFMFDDKLKIKEGEGVVEQIPYQMLQPIKKAKYPDITEQEEKHSLPLQTMCGAIFDAILVHMMNSVEDPKKWQELKATMVENLNKKKVPHTLQILENTYADSDIITLQEVSSSFIDQARASKLGKIFHIIAPINLDAVRDQNSVIFLNKESFPKGAGVEITSLVESAFPEGVKVPVAKGDILAITATNKFGVQLVVASFHGDTNGLATKPVLDAVVKAMADDSALGGHRLVFGMDANTYEKATPGKQQDVLDYAKHFTSMGLTSCWGDTPNPANYTTYNARTYLQPQLNKACKSTEKREKGDVNPKDFIIFPKQDFKVLKTWKDNTGKREYIEDMAFPTLEFPSDHGLLATILEPVASTSTD</sequence>
<keyword evidence="2" id="KW-1133">Transmembrane helix</keyword>
<reference evidence="3" key="2">
    <citation type="submission" date="2021-04" db="EMBL/GenBank/DDBJ databases">
        <authorList>
            <person name="Podell S."/>
        </authorList>
    </citation>
    <scope>NUCLEOTIDE SEQUENCE</scope>
    <source>
        <strain evidence="3">Hildebrandi</strain>
    </source>
</reference>
<dbReference type="Proteomes" id="UP000693970">
    <property type="component" value="Unassembled WGS sequence"/>
</dbReference>
<comment type="caution">
    <text evidence="3">The sequence shown here is derived from an EMBL/GenBank/DDBJ whole genome shotgun (WGS) entry which is preliminary data.</text>
</comment>
<evidence type="ECO:0000256" key="1">
    <source>
        <dbReference type="SAM" id="MobiDB-lite"/>
    </source>
</evidence>
<organism evidence="3 4">
    <name type="scientific">Nitzschia inconspicua</name>
    <dbReference type="NCBI Taxonomy" id="303405"/>
    <lineage>
        <taxon>Eukaryota</taxon>
        <taxon>Sar</taxon>
        <taxon>Stramenopiles</taxon>
        <taxon>Ochrophyta</taxon>
        <taxon>Bacillariophyta</taxon>
        <taxon>Bacillariophyceae</taxon>
        <taxon>Bacillariophycidae</taxon>
        <taxon>Bacillariales</taxon>
        <taxon>Bacillariaceae</taxon>
        <taxon>Nitzschia</taxon>
    </lineage>
</organism>
<proteinExistence type="predicted"/>
<feature type="region of interest" description="Disordered" evidence="1">
    <location>
        <begin position="41"/>
        <end position="76"/>
    </location>
</feature>
<feature type="compositionally biased region" description="Polar residues" evidence="1">
    <location>
        <begin position="122"/>
        <end position="133"/>
    </location>
</feature>
<name>A0A9K3PHV1_9STRA</name>
<accession>A0A9K3PHV1</accession>
<gene>
    <name evidence="3" type="ORF">IV203_016490</name>
</gene>
<evidence type="ECO:0000313" key="4">
    <source>
        <dbReference type="Proteomes" id="UP000693970"/>
    </source>
</evidence>
<feature type="region of interest" description="Disordered" evidence="1">
    <location>
        <begin position="113"/>
        <end position="133"/>
    </location>
</feature>
<keyword evidence="2" id="KW-0812">Transmembrane</keyword>
<keyword evidence="2" id="KW-0472">Membrane</keyword>
<feature type="transmembrane region" description="Helical" evidence="2">
    <location>
        <begin position="90"/>
        <end position="107"/>
    </location>
</feature>